<dbReference type="SUPFAM" id="SSF101936">
    <property type="entry name" value="DNA-binding pseudobarrel domain"/>
    <property type="match status" value="1"/>
</dbReference>
<dbReference type="InterPro" id="IPR015300">
    <property type="entry name" value="DNA-bd_pseudobarrel_sf"/>
</dbReference>
<reference evidence="8" key="3">
    <citation type="submission" date="2022-01" db="UniProtKB">
        <authorList>
            <consortium name="EnsemblPlants"/>
        </authorList>
    </citation>
    <scope>IDENTIFICATION</scope>
    <source>
        <strain evidence="8">subsp. vulgare</strain>
    </source>
</reference>
<evidence type="ECO:0000256" key="4">
    <source>
        <dbReference type="ARBA" id="ARBA00023163"/>
    </source>
</evidence>
<feature type="domain" description="TF-B3" evidence="7">
    <location>
        <begin position="220"/>
        <end position="314"/>
    </location>
</feature>
<name>A0A8I6YHS3_HORVV</name>
<dbReference type="SMART" id="SM01019">
    <property type="entry name" value="B3"/>
    <property type="match status" value="1"/>
</dbReference>
<keyword evidence="9" id="KW-1185">Reference proteome</keyword>
<dbReference type="GO" id="GO:0005634">
    <property type="term" value="C:nucleus"/>
    <property type="evidence" value="ECO:0007669"/>
    <property type="project" value="UniProtKB-SubCell"/>
</dbReference>
<feature type="region of interest" description="Disordered" evidence="6">
    <location>
        <begin position="106"/>
        <end position="182"/>
    </location>
</feature>
<dbReference type="AlphaFoldDB" id="A0A8I6YHS3"/>
<dbReference type="Proteomes" id="UP000011116">
    <property type="component" value="Chromosome 7H"/>
</dbReference>
<evidence type="ECO:0000313" key="8">
    <source>
        <dbReference type="EnsemblPlants" id="HORVU.MOREX.r3.7HG0638300.1"/>
    </source>
</evidence>
<dbReference type="SMR" id="A0A8I6YHS3"/>
<organism evidence="8 9">
    <name type="scientific">Hordeum vulgare subsp. vulgare</name>
    <name type="common">Domesticated barley</name>
    <dbReference type="NCBI Taxonomy" id="112509"/>
    <lineage>
        <taxon>Eukaryota</taxon>
        <taxon>Viridiplantae</taxon>
        <taxon>Streptophyta</taxon>
        <taxon>Embryophyta</taxon>
        <taxon>Tracheophyta</taxon>
        <taxon>Spermatophyta</taxon>
        <taxon>Magnoliopsida</taxon>
        <taxon>Liliopsida</taxon>
        <taxon>Poales</taxon>
        <taxon>Poaceae</taxon>
        <taxon>BOP clade</taxon>
        <taxon>Pooideae</taxon>
        <taxon>Triticodae</taxon>
        <taxon>Triticeae</taxon>
        <taxon>Hordeinae</taxon>
        <taxon>Hordeum</taxon>
    </lineage>
</organism>
<evidence type="ECO:0000256" key="2">
    <source>
        <dbReference type="ARBA" id="ARBA00023015"/>
    </source>
</evidence>
<accession>A0A8I6YHS3</accession>
<dbReference type="Gene3D" id="2.40.330.10">
    <property type="entry name" value="DNA-binding pseudobarrel domain"/>
    <property type="match status" value="1"/>
</dbReference>
<keyword evidence="3" id="KW-0238">DNA-binding</keyword>
<dbReference type="Gramene" id="HORVU.MOREX.r3.7HG0638300.1">
    <property type="protein sequence ID" value="HORVU.MOREX.r3.7HG0638300.1"/>
    <property type="gene ID" value="HORVU.MOREX.r3.7HG0638300"/>
</dbReference>
<dbReference type="PANTHER" id="PTHR31391:SF147">
    <property type="entry name" value="TF-B3 DOMAIN-CONTAINING PROTEIN"/>
    <property type="match status" value="1"/>
</dbReference>
<evidence type="ECO:0000256" key="5">
    <source>
        <dbReference type="ARBA" id="ARBA00023242"/>
    </source>
</evidence>
<comment type="subcellular location">
    <subcellularLocation>
        <location evidence="1">Nucleus</location>
    </subcellularLocation>
</comment>
<dbReference type="InterPro" id="IPR003340">
    <property type="entry name" value="B3_DNA-bd"/>
</dbReference>
<dbReference type="Pfam" id="PF02362">
    <property type="entry name" value="B3"/>
    <property type="match status" value="1"/>
</dbReference>
<dbReference type="PROSITE" id="PS50863">
    <property type="entry name" value="B3"/>
    <property type="match status" value="1"/>
</dbReference>
<keyword evidence="2" id="KW-0805">Transcription regulation</keyword>
<keyword evidence="4" id="KW-0804">Transcription</keyword>
<proteinExistence type="predicted"/>
<evidence type="ECO:0000256" key="6">
    <source>
        <dbReference type="SAM" id="MobiDB-lite"/>
    </source>
</evidence>
<dbReference type="PANTHER" id="PTHR31391">
    <property type="entry name" value="B3 DOMAIN-CONTAINING PROTEIN OS11G0197600-RELATED"/>
    <property type="match status" value="1"/>
</dbReference>
<keyword evidence="5" id="KW-0539">Nucleus</keyword>
<reference evidence="9" key="1">
    <citation type="journal article" date="2012" name="Nature">
        <title>A physical, genetic and functional sequence assembly of the barley genome.</title>
        <authorList>
            <consortium name="The International Barley Genome Sequencing Consortium"/>
            <person name="Mayer K.F."/>
            <person name="Waugh R."/>
            <person name="Brown J.W."/>
            <person name="Schulman A."/>
            <person name="Langridge P."/>
            <person name="Platzer M."/>
            <person name="Fincher G.B."/>
            <person name="Muehlbauer G.J."/>
            <person name="Sato K."/>
            <person name="Close T.J."/>
            <person name="Wise R.P."/>
            <person name="Stein N."/>
        </authorList>
    </citation>
    <scope>NUCLEOTIDE SEQUENCE [LARGE SCALE GENOMIC DNA]</scope>
    <source>
        <strain evidence="9">cv. Morex</strain>
    </source>
</reference>
<reference evidence="8" key="2">
    <citation type="submission" date="2020-10" db="EMBL/GenBank/DDBJ databases">
        <authorList>
            <person name="Scholz U."/>
            <person name="Mascher M."/>
            <person name="Fiebig A."/>
        </authorList>
    </citation>
    <scope>NUCLEOTIDE SEQUENCE [LARGE SCALE GENOMIC DNA]</scope>
    <source>
        <strain evidence="8">cv. Morex</strain>
    </source>
</reference>
<dbReference type="GO" id="GO:0003677">
    <property type="term" value="F:DNA binding"/>
    <property type="evidence" value="ECO:0007669"/>
    <property type="project" value="UniProtKB-KW"/>
</dbReference>
<dbReference type="Gramene" id="HORVU.MOREX.r2.7HG0530330.1">
    <property type="protein sequence ID" value="HORVU.MOREX.r2.7HG0530330.1"/>
    <property type="gene ID" value="HORVU.MOREX.r2.7HG0530330"/>
</dbReference>
<evidence type="ECO:0000259" key="7">
    <source>
        <dbReference type="PROSITE" id="PS50863"/>
    </source>
</evidence>
<evidence type="ECO:0000256" key="1">
    <source>
        <dbReference type="ARBA" id="ARBA00004123"/>
    </source>
</evidence>
<sequence>MGGRLPPLHTPPSLRILHLSFSSLRKPTLCVLYGMAAAWTEPGGSPAADEDAEADVASYDLRDLPDQALQSRLQRMQSSIHGGIARRLPDGGRTYRRKLLALRRELDRRKGQASAFSSRIPHTPSSQPPSTRRGGPPDDDQCKRIVQSGCMESSDVQGTSSLPDQVKDEQMETPVCPPKQLPNAHLIKPKVEPCKYSLSPAPDDSENYETTPLSCNHPFFTIILLRSHVQKPFQLYIPGRFHKHLPEARTSATLICRGRSWAMRYCGDLKLKKLDADWMDFAVDNRLQIHDACVFELVSTREEVVFMVQILRGSLPKEITSKGYTADEPLVILD</sequence>
<dbReference type="CDD" id="cd10017">
    <property type="entry name" value="B3_DNA"/>
    <property type="match status" value="1"/>
</dbReference>
<evidence type="ECO:0000256" key="3">
    <source>
        <dbReference type="ARBA" id="ARBA00023125"/>
    </source>
</evidence>
<dbReference type="EnsemblPlants" id="HORVU.MOREX.r3.7HG0638300.1">
    <property type="protein sequence ID" value="HORVU.MOREX.r3.7HG0638300.1"/>
    <property type="gene ID" value="HORVU.MOREX.r3.7HG0638300"/>
</dbReference>
<feature type="compositionally biased region" description="Polar residues" evidence="6">
    <location>
        <begin position="150"/>
        <end position="163"/>
    </location>
</feature>
<protein>
    <recommendedName>
        <fullName evidence="7">TF-B3 domain-containing protein</fullName>
    </recommendedName>
</protein>
<evidence type="ECO:0000313" key="9">
    <source>
        <dbReference type="Proteomes" id="UP000011116"/>
    </source>
</evidence>
<dbReference type="InterPro" id="IPR044837">
    <property type="entry name" value="REM16-like"/>
</dbReference>